<dbReference type="CDD" id="cd14814">
    <property type="entry name" value="Peptidase_M15"/>
    <property type="match status" value="1"/>
</dbReference>
<keyword evidence="3" id="KW-0645">Protease</keyword>
<dbReference type="Pfam" id="PF02557">
    <property type="entry name" value="VanY"/>
    <property type="match status" value="1"/>
</dbReference>
<dbReference type="GO" id="GO:0006508">
    <property type="term" value="P:proteolysis"/>
    <property type="evidence" value="ECO:0007669"/>
    <property type="project" value="InterPro"/>
</dbReference>
<evidence type="ECO:0000313" key="3">
    <source>
        <dbReference type="EMBL" id="SDK55017.1"/>
    </source>
</evidence>
<keyword evidence="4" id="KW-1185">Reference proteome</keyword>
<keyword evidence="3" id="KW-0121">Carboxypeptidase</keyword>
<keyword evidence="3" id="KW-0378">Hydrolase</keyword>
<keyword evidence="1" id="KW-0732">Signal</keyword>
<feature type="domain" description="D-alanyl-D-alanine carboxypeptidase-like core" evidence="2">
    <location>
        <begin position="174"/>
        <end position="275"/>
    </location>
</feature>
<dbReference type="Proteomes" id="UP000199053">
    <property type="component" value="Unassembled WGS sequence"/>
</dbReference>
<evidence type="ECO:0000256" key="1">
    <source>
        <dbReference type="SAM" id="SignalP"/>
    </source>
</evidence>
<sequence length="281" mass="31409">MNRRTFIKTLCAVAAATTLCGSQTIACASGAVRTVDDEDLKDYLHSMANFDLPHMGDIILINTQLALLKSSLKRLRRIQRTVGFGNFCILSFDEALLYARQNSSIGSFTKKELSFLDYTFSFDASNYGFYGERTISNITSRVSKKDLVKIQGSGNFLYRGQPHETYKSIKKLLGKKVYLTSGVRGTMKQFILFLSKAAANNGNLSLASRSLAPPGYSFHGVGDFDVGEAGLGVANFSIKFARTETCMQLREQGYLKLRYPRENMLGVRFEPWHIKVKDIKL</sequence>
<gene>
    <name evidence="3" type="ORF">SAMN05660337_0791</name>
</gene>
<dbReference type="Gene3D" id="3.30.1380.10">
    <property type="match status" value="1"/>
</dbReference>
<name>A0A1G9CTR9_9BACT</name>
<dbReference type="STRING" id="246191.SAMN05660337_0791"/>
<evidence type="ECO:0000313" key="4">
    <source>
        <dbReference type="Proteomes" id="UP000199053"/>
    </source>
</evidence>
<dbReference type="InterPro" id="IPR003709">
    <property type="entry name" value="VanY-like_core_dom"/>
</dbReference>
<reference evidence="4" key="1">
    <citation type="submission" date="2016-10" db="EMBL/GenBank/DDBJ databases">
        <authorList>
            <person name="Varghese N."/>
            <person name="Submissions S."/>
        </authorList>
    </citation>
    <scope>NUCLEOTIDE SEQUENCE [LARGE SCALE GENOMIC DNA]</scope>
    <source>
        <strain evidence="4">DSM 16995</strain>
    </source>
</reference>
<dbReference type="RefSeq" id="WP_092158407.1">
    <property type="nucleotide sequence ID" value="NZ_FNGA01000001.1"/>
</dbReference>
<feature type="chain" id="PRO_5011529443" evidence="1">
    <location>
        <begin position="29"/>
        <end position="281"/>
    </location>
</feature>
<dbReference type="AlphaFoldDB" id="A0A1G9CTR9"/>
<organism evidence="3 4">
    <name type="scientific">Maridesulfovibrio ferrireducens</name>
    <dbReference type="NCBI Taxonomy" id="246191"/>
    <lineage>
        <taxon>Bacteria</taxon>
        <taxon>Pseudomonadati</taxon>
        <taxon>Thermodesulfobacteriota</taxon>
        <taxon>Desulfovibrionia</taxon>
        <taxon>Desulfovibrionales</taxon>
        <taxon>Desulfovibrionaceae</taxon>
        <taxon>Maridesulfovibrio</taxon>
    </lineage>
</organism>
<proteinExistence type="predicted"/>
<dbReference type="EMBL" id="FNGA01000001">
    <property type="protein sequence ID" value="SDK55017.1"/>
    <property type="molecule type" value="Genomic_DNA"/>
</dbReference>
<feature type="signal peptide" evidence="1">
    <location>
        <begin position="1"/>
        <end position="28"/>
    </location>
</feature>
<dbReference type="InterPro" id="IPR009045">
    <property type="entry name" value="Zn_M74/Hedgehog-like"/>
</dbReference>
<protein>
    <submittedName>
        <fullName evidence="3">D-alanyl-D-alanine carboxypeptidase</fullName>
    </submittedName>
</protein>
<evidence type="ECO:0000259" key="2">
    <source>
        <dbReference type="Pfam" id="PF02557"/>
    </source>
</evidence>
<dbReference type="GO" id="GO:0004180">
    <property type="term" value="F:carboxypeptidase activity"/>
    <property type="evidence" value="ECO:0007669"/>
    <property type="project" value="UniProtKB-KW"/>
</dbReference>
<accession>A0A1G9CTR9</accession>
<dbReference type="OrthoDB" id="5413878at2"/>